<keyword evidence="2" id="KW-1185">Reference proteome</keyword>
<evidence type="ECO:0000313" key="1">
    <source>
        <dbReference type="EMBL" id="ANZ44737.1"/>
    </source>
</evidence>
<dbReference type="AlphaFoldDB" id="A0A1B2I468"/>
<dbReference type="STRING" id="1197717.BED41_06315"/>
<evidence type="ECO:0000313" key="2">
    <source>
        <dbReference type="Proteomes" id="UP000093044"/>
    </source>
</evidence>
<protein>
    <submittedName>
        <fullName evidence="1">Uncharacterized protein</fullName>
    </submittedName>
</protein>
<proteinExistence type="predicted"/>
<dbReference type="KEGG" id="cpor:BED41_06315"/>
<dbReference type="RefSeq" id="WP_066744162.1">
    <property type="nucleotide sequence ID" value="NZ_CAUFKJ010000037.1"/>
</dbReference>
<dbReference type="EMBL" id="CP016757">
    <property type="protein sequence ID" value="ANZ44737.1"/>
    <property type="molecule type" value="Genomic_DNA"/>
</dbReference>
<dbReference type="Gene3D" id="3.30.1330.30">
    <property type="match status" value="1"/>
</dbReference>
<name>A0A1B2I468_9BACT</name>
<reference evidence="1" key="1">
    <citation type="submission" date="2016-08" db="EMBL/GenBank/DDBJ databases">
        <title>Complete genome of Cloacibacillus porcorum.</title>
        <authorList>
            <person name="Looft T."/>
            <person name="Bayles D.O."/>
            <person name="Alt D.P."/>
        </authorList>
    </citation>
    <scope>NUCLEOTIDE SEQUENCE [LARGE SCALE GENOMIC DNA]</scope>
    <source>
        <strain evidence="1">CL-84</strain>
    </source>
</reference>
<dbReference type="Pfam" id="PF01248">
    <property type="entry name" value="Ribosomal_L7Ae"/>
    <property type="match status" value="1"/>
</dbReference>
<accession>A0A1B2I468</accession>
<dbReference type="InterPro" id="IPR004038">
    <property type="entry name" value="Ribosomal_eL8/eL30/eS12/Gad45"/>
</dbReference>
<dbReference type="InterPro" id="IPR029064">
    <property type="entry name" value="Ribosomal_eL30-like_sf"/>
</dbReference>
<dbReference type="SUPFAM" id="SSF55315">
    <property type="entry name" value="L30e-like"/>
    <property type="match status" value="1"/>
</dbReference>
<dbReference type="Proteomes" id="UP000093044">
    <property type="component" value="Chromosome"/>
</dbReference>
<organism evidence="1 2">
    <name type="scientific">Cloacibacillus porcorum</name>
    <dbReference type="NCBI Taxonomy" id="1197717"/>
    <lineage>
        <taxon>Bacteria</taxon>
        <taxon>Thermotogati</taxon>
        <taxon>Synergistota</taxon>
        <taxon>Synergistia</taxon>
        <taxon>Synergistales</taxon>
        <taxon>Synergistaceae</taxon>
        <taxon>Cloacibacillus</taxon>
    </lineage>
</organism>
<gene>
    <name evidence="1" type="ORF">BED41_06315</name>
</gene>
<dbReference type="GeneID" id="83057464"/>
<sequence length="113" mass="12359">MGAPTERALSMLSLARRAQELLIGQDKIFEALRGGKRLVVFVTEDCSENVLRKLHSAEERGELNIFILKDTGRELLGRHLGINAAQAAALPEGSGFAEKIVSLLNEDRSDADE</sequence>